<feature type="domain" description="CN hydrolase" evidence="10">
    <location>
        <begin position="19"/>
        <end position="284"/>
    </location>
</feature>
<organism evidence="11 12">
    <name type="scientific">Komagataeibacter melomenusus</name>
    <dbReference type="NCBI Taxonomy" id="2766578"/>
    <lineage>
        <taxon>Bacteria</taxon>
        <taxon>Pseudomonadati</taxon>
        <taxon>Pseudomonadota</taxon>
        <taxon>Alphaproteobacteria</taxon>
        <taxon>Acetobacterales</taxon>
        <taxon>Acetobacteraceae</taxon>
        <taxon>Komagataeibacter</taxon>
    </lineage>
</organism>
<sequence length="686" mass="73678">MKDGTDTAGFYSLYNHGFARLAACTLPVALADPMENARRTHHAITACHEGGAVLAVFPELGLSGYAIDDLRQQDVLLDGVREAIGWLAGQTAGLLPLVLVGAPLAVGDALYNCAIALHDGRVVGVVPKSYLPNYREFYEARQFTPGAGLRGGMVMLGGTAVPFGTDLLFHAPAVQGLVVAAEICEDMWVPHPPGVDAALAGATVIANLSASNITVGKARTRTLLCQSHSARCLCAYVYAAAGEGESTTDVAWDGQTSIFENGVTLAQSARFPSGQVTLMADVDLDLLRQERLRMGTFADNRAQSTAGGWRHIDLSITPPETDLGLRRDIARFPFVPSDPALLDQDCYEAFTIQVTALKRRLLASRAKTLVIGVSGGLDSTHALLVAARAAEECGLGRQAVLGYTMPGFGTTGATRDNAHELMAALGVQAREIDIRPAARLMLEQMGHPFAAGEPVYDVTFENVQAGLRTDFLFRLANQTGGIVIGTGDLSELALGWCTYGVGDQMAHYNVNAGLPKTLIQHLIRWVMASGREQARTCTVLDAILRTEISPELVPATATQAVQSTESLIGPYALQDFTLFHVLRYGFRPSRIAFMALHAWGDAAGGDWPPGFPAEGRRAYALAEIRHWLGVFLNRFFGFSQFKRSAMPNGPKVVAGGALSPRGDWRAPSDGNARLWLEELERRVPRD</sequence>
<reference evidence="11 12" key="1">
    <citation type="journal article" date="2020" name="Microorganisms">
        <title>Description of Komagataeibacter melaceti sp. nov. and Komagataeibacter melomenusus sp. nov. Isolated from Apple Cider Vinegar.</title>
        <authorList>
            <person name="Maric L."/>
            <person name="Cleenwerck I."/>
            <person name="Accetto T."/>
            <person name="Vandamme P."/>
            <person name="Trcek J."/>
        </authorList>
    </citation>
    <scope>NUCLEOTIDE SEQUENCE [LARGE SCALE GENOMIC DNA]</scope>
    <source>
        <strain evidence="11 12">AV436</strain>
    </source>
</reference>
<feature type="binding site" evidence="7">
    <location>
        <position position="217"/>
    </location>
    <ligand>
        <name>L-glutamine</name>
        <dbReference type="ChEBI" id="CHEBI:58359"/>
    </ligand>
</feature>
<feature type="binding site" evidence="7">
    <location>
        <position position="642"/>
    </location>
    <ligand>
        <name>deamido-NAD(+)</name>
        <dbReference type="ChEBI" id="CHEBI:58437"/>
        <note>ligand shared between two neighboring subunits</note>
    </ligand>
</feature>
<keyword evidence="4 7" id="KW-0547">Nucleotide-binding</keyword>
<accession>A0ABX2ADF0</accession>
<dbReference type="Gene3D" id="3.60.110.10">
    <property type="entry name" value="Carbon-nitrogen hydrolase"/>
    <property type="match status" value="1"/>
</dbReference>
<dbReference type="GO" id="GO:0008795">
    <property type="term" value="F:NAD+ synthase activity"/>
    <property type="evidence" value="ECO:0007669"/>
    <property type="project" value="UniProtKB-EC"/>
</dbReference>
<feature type="binding site" evidence="7">
    <location>
        <begin position="496"/>
        <end position="499"/>
    </location>
    <ligand>
        <name>deamido-NAD(+)</name>
        <dbReference type="ChEBI" id="CHEBI:58437"/>
        <note>ligand shared between two neighboring subunits</note>
    </ligand>
</feature>
<dbReference type="RefSeq" id="WP_172156757.1">
    <property type="nucleotide sequence ID" value="NZ_JABJWC010000016.1"/>
</dbReference>
<keyword evidence="6 7" id="KW-0520">NAD</keyword>
<comment type="catalytic activity">
    <reaction evidence="7 8">
        <text>deamido-NAD(+) + L-glutamine + ATP + H2O = L-glutamate + AMP + diphosphate + NAD(+) + H(+)</text>
        <dbReference type="Rhea" id="RHEA:24384"/>
        <dbReference type="ChEBI" id="CHEBI:15377"/>
        <dbReference type="ChEBI" id="CHEBI:15378"/>
        <dbReference type="ChEBI" id="CHEBI:29985"/>
        <dbReference type="ChEBI" id="CHEBI:30616"/>
        <dbReference type="ChEBI" id="CHEBI:33019"/>
        <dbReference type="ChEBI" id="CHEBI:57540"/>
        <dbReference type="ChEBI" id="CHEBI:58359"/>
        <dbReference type="ChEBI" id="CHEBI:58437"/>
        <dbReference type="ChEBI" id="CHEBI:456215"/>
        <dbReference type="EC" id="6.3.5.1"/>
    </reaction>
</comment>
<evidence type="ECO:0000256" key="4">
    <source>
        <dbReference type="ARBA" id="ARBA00022741"/>
    </source>
</evidence>
<dbReference type="PIRSF" id="PIRSF006630">
    <property type="entry name" value="NADS_GAT"/>
    <property type="match status" value="1"/>
</dbReference>
<evidence type="ECO:0000256" key="3">
    <source>
        <dbReference type="ARBA" id="ARBA00022598"/>
    </source>
</evidence>
<dbReference type="EMBL" id="JABJWC010000016">
    <property type="protein sequence ID" value="NPC66368.1"/>
    <property type="molecule type" value="Genomic_DNA"/>
</dbReference>
<dbReference type="InterPro" id="IPR036526">
    <property type="entry name" value="C-N_Hydrolase_sf"/>
</dbReference>
<evidence type="ECO:0000256" key="1">
    <source>
        <dbReference type="ARBA" id="ARBA00005188"/>
    </source>
</evidence>
<dbReference type="Proteomes" id="UP000623090">
    <property type="component" value="Unassembled WGS sequence"/>
</dbReference>
<dbReference type="InterPro" id="IPR014445">
    <property type="entry name" value="Gln-dep_NAD_synthase"/>
</dbReference>
<dbReference type="HAMAP" id="MF_02090">
    <property type="entry name" value="NadE_glutamine_dep"/>
    <property type="match status" value="1"/>
</dbReference>
<dbReference type="PANTHER" id="PTHR23090:SF9">
    <property type="entry name" value="GLUTAMINE-DEPENDENT NAD(+) SYNTHETASE"/>
    <property type="match status" value="1"/>
</dbReference>
<evidence type="ECO:0000256" key="9">
    <source>
        <dbReference type="RuleBase" id="RU003811"/>
    </source>
</evidence>
<feature type="active site" description="Proton acceptor; for glutaminase activity" evidence="7">
    <location>
        <position position="59"/>
    </location>
</feature>
<evidence type="ECO:0000259" key="10">
    <source>
        <dbReference type="PROSITE" id="PS50263"/>
    </source>
</evidence>
<dbReference type="PROSITE" id="PS50263">
    <property type="entry name" value="CN_HYDROLASE"/>
    <property type="match status" value="1"/>
</dbReference>
<comment type="caution">
    <text evidence="11">The sequence shown here is derived from an EMBL/GenBank/DDBJ whole genome shotgun (WGS) entry which is preliminary data.</text>
</comment>
<feature type="binding site" evidence="7">
    <location>
        <position position="134"/>
    </location>
    <ligand>
        <name>L-glutamine</name>
        <dbReference type="ChEBI" id="CHEBI:58359"/>
    </ligand>
</feature>
<dbReference type="Gene3D" id="1.10.10.1140">
    <property type="entry name" value="Glutamine-dependent NAD+ synthetase, C-terminal domain"/>
    <property type="match status" value="1"/>
</dbReference>
<dbReference type="CDD" id="cd00553">
    <property type="entry name" value="NAD_synthase"/>
    <property type="match status" value="1"/>
</dbReference>
<dbReference type="Pfam" id="PF02540">
    <property type="entry name" value="NAD_synthase"/>
    <property type="match status" value="1"/>
</dbReference>
<evidence type="ECO:0000256" key="7">
    <source>
        <dbReference type="HAMAP-Rule" id="MF_02090"/>
    </source>
</evidence>
<dbReference type="Gene3D" id="3.40.50.620">
    <property type="entry name" value="HUPs"/>
    <property type="match status" value="1"/>
</dbReference>
<dbReference type="Pfam" id="PF00795">
    <property type="entry name" value="CN_hydrolase"/>
    <property type="match status" value="1"/>
</dbReference>
<feature type="binding site" evidence="7">
    <location>
        <position position="462"/>
    </location>
    <ligand>
        <name>deamido-NAD(+)</name>
        <dbReference type="ChEBI" id="CHEBI:58437"/>
        <note>ligand shared between two neighboring subunits</note>
    </ligand>
</feature>
<evidence type="ECO:0000256" key="2">
    <source>
        <dbReference type="ARBA" id="ARBA00007145"/>
    </source>
</evidence>
<gene>
    <name evidence="7" type="primary">nadE</name>
    <name evidence="11" type="ORF">HNW77_08185</name>
</gene>
<proteinExistence type="inferred from homology"/>
<dbReference type="NCBIfam" id="NF002730">
    <property type="entry name" value="PRK02628.1"/>
    <property type="match status" value="1"/>
</dbReference>
<evidence type="ECO:0000313" key="12">
    <source>
        <dbReference type="Proteomes" id="UP000623090"/>
    </source>
</evidence>
<feature type="binding site" evidence="7">
    <location>
        <position position="486"/>
    </location>
    <ligand>
        <name>ATP</name>
        <dbReference type="ChEBI" id="CHEBI:30616"/>
    </ligand>
</feature>
<keyword evidence="5 7" id="KW-0067">ATP-binding</keyword>
<dbReference type="PANTHER" id="PTHR23090">
    <property type="entry name" value="NH 3 /GLUTAMINE-DEPENDENT NAD + SYNTHETASE"/>
    <property type="match status" value="1"/>
</dbReference>
<dbReference type="InterPro" id="IPR003694">
    <property type="entry name" value="NAD_synthase"/>
</dbReference>
<comment type="pathway">
    <text evidence="1 7 8">Cofactor biosynthesis; NAD(+) biosynthesis; NAD(+) from deamido-NAD(+) (L-Gln route): step 1/1.</text>
</comment>
<evidence type="ECO:0000256" key="6">
    <source>
        <dbReference type="ARBA" id="ARBA00023027"/>
    </source>
</evidence>
<dbReference type="EC" id="6.3.5.1" evidence="7 8"/>
<feature type="active site" description="Nucleophile; for glutaminase activity" evidence="7">
    <location>
        <position position="184"/>
    </location>
</feature>
<keyword evidence="3 7" id="KW-0436">Ligase</keyword>
<feature type="binding site" evidence="7">
    <location>
        <position position="211"/>
    </location>
    <ligand>
        <name>L-glutamine</name>
        <dbReference type="ChEBI" id="CHEBI:58359"/>
    </ligand>
</feature>
<evidence type="ECO:0000313" key="11">
    <source>
        <dbReference type="EMBL" id="NPC66368.1"/>
    </source>
</evidence>
<comment type="similarity">
    <text evidence="2 7 8">In the C-terminal section; belongs to the NAD synthetase family.</text>
</comment>
<dbReference type="InterPro" id="IPR041856">
    <property type="entry name" value="NAD+_synth_C"/>
</dbReference>
<dbReference type="InterPro" id="IPR022310">
    <property type="entry name" value="NAD/GMP_synthase"/>
</dbReference>
<comment type="similarity">
    <text evidence="9">Belongs to the NAD synthetase family.</text>
</comment>
<protein>
    <recommendedName>
        <fullName evidence="7 8">Glutamine-dependent NAD(+) synthetase</fullName>
        <ecNumber evidence="7 8">6.3.5.1</ecNumber>
    </recommendedName>
    <alternativeName>
        <fullName evidence="7 8">NAD(+) synthase [glutamine-hydrolyzing]</fullName>
    </alternativeName>
</protein>
<evidence type="ECO:0000256" key="5">
    <source>
        <dbReference type="ARBA" id="ARBA00022840"/>
    </source>
</evidence>
<feature type="active site" description="For glutaminase activity" evidence="7">
    <location>
        <position position="128"/>
    </location>
</feature>
<feature type="binding site" evidence="7">
    <location>
        <begin position="372"/>
        <end position="379"/>
    </location>
    <ligand>
        <name>ATP</name>
        <dbReference type="ChEBI" id="CHEBI:30616"/>
    </ligand>
</feature>
<dbReference type="SUPFAM" id="SSF56317">
    <property type="entry name" value="Carbon-nitrogen hydrolase"/>
    <property type="match status" value="1"/>
</dbReference>
<dbReference type="InterPro" id="IPR003010">
    <property type="entry name" value="C-N_Hydrolase"/>
</dbReference>
<dbReference type="NCBIfam" id="TIGR00552">
    <property type="entry name" value="nadE"/>
    <property type="match status" value="1"/>
</dbReference>
<comment type="function">
    <text evidence="7">Catalyzes the ATP-dependent amidation of deamido-NAD to form NAD. Uses L-glutamine as a nitrogen source.</text>
</comment>
<dbReference type="CDD" id="cd07570">
    <property type="entry name" value="GAT_Gln-NAD-synth"/>
    <property type="match status" value="1"/>
</dbReference>
<name>A0ABX2ADF0_9PROT</name>
<keyword evidence="12" id="KW-1185">Reference proteome</keyword>
<dbReference type="InterPro" id="IPR014729">
    <property type="entry name" value="Rossmann-like_a/b/a_fold"/>
</dbReference>
<feature type="binding site" evidence="7">
    <location>
        <position position="491"/>
    </location>
    <ligand>
        <name>deamido-NAD(+)</name>
        <dbReference type="ChEBI" id="CHEBI:58437"/>
        <note>ligand shared between two neighboring subunits</note>
    </ligand>
</feature>
<dbReference type="SUPFAM" id="SSF52402">
    <property type="entry name" value="Adenine nucleotide alpha hydrolases-like"/>
    <property type="match status" value="1"/>
</dbReference>
<evidence type="ECO:0000256" key="8">
    <source>
        <dbReference type="PIRNR" id="PIRNR006630"/>
    </source>
</evidence>